<evidence type="ECO:0000313" key="2">
    <source>
        <dbReference type="EMBL" id="KAE8245318.1"/>
    </source>
</evidence>
<protein>
    <submittedName>
        <fullName evidence="2">Uncharacterized protein</fullName>
    </submittedName>
</protein>
<proteinExistence type="predicted"/>
<feature type="compositionally biased region" description="Basic and acidic residues" evidence="1">
    <location>
        <begin position="37"/>
        <end position="46"/>
    </location>
</feature>
<reference evidence="2" key="2">
    <citation type="journal article" date="2019" name="IMA Fungus">
        <title>Genome sequencing and comparison of five Tilletia species to identify candidate genes for the detection of regulated species infecting wheat.</title>
        <authorList>
            <person name="Nguyen H.D.T."/>
            <person name="Sultana T."/>
            <person name="Kesanakurti P."/>
            <person name="Hambleton S."/>
        </authorList>
    </citation>
    <scope>NUCLEOTIDE SEQUENCE</scope>
    <source>
        <strain evidence="2">DAOMC 236416</strain>
    </source>
</reference>
<dbReference type="Proteomes" id="UP000077521">
    <property type="component" value="Unassembled WGS sequence"/>
</dbReference>
<gene>
    <name evidence="2" type="ORF">A4X13_0g5985</name>
</gene>
<evidence type="ECO:0000313" key="3">
    <source>
        <dbReference type="Proteomes" id="UP000077521"/>
    </source>
</evidence>
<feature type="compositionally biased region" description="Acidic residues" evidence="1">
    <location>
        <begin position="100"/>
        <end position="109"/>
    </location>
</feature>
<accession>A0A8T8SQC9</accession>
<feature type="compositionally biased region" description="Acidic residues" evidence="1">
    <location>
        <begin position="611"/>
        <end position="645"/>
    </location>
</feature>
<name>A0A8T8SQC9_9BASI</name>
<organism evidence="2 3">
    <name type="scientific">Tilletia indica</name>
    <dbReference type="NCBI Taxonomy" id="43049"/>
    <lineage>
        <taxon>Eukaryota</taxon>
        <taxon>Fungi</taxon>
        <taxon>Dikarya</taxon>
        <taxon>Basidiomycota</taxon>
        <taxon>Ustilaginomycotina</taxon>
        <taxon>Exobasidiomycetes</taxon>
        <taxon>Tilletiales</taxon>
        <taxon>Tilletiaceae</taxon>
        <taxon>Tilletia</taxon>
    </lineage>
</organism>
<dbReference type="AlphaFoldDB" id="A0A8T8SQC9"/>
<feature type="region of interest" description="Disordered" evidence="1">
    <location>
        <begin position="607"/>
        <end position="645"/>
    </location>
</feature>
<dbReference type="Pfam" id="PF02992">
    <property type="entry name" value="Transposase_21"/>
    <property type="match status" value="1"/>
</dbReference>
<feature type="region of interest" description="Disordered" evidence="1">
    <location>
        <begin position="1"/>
        <end position="109"/>
    </location>
</feature>
<sequence length="645" mass="71268">MVERGDGRRPNGRDDGTGAGSSADPLRQGSSRTVVSLEDRDIRQEGDDGNEEGGVGYDDQWPAREDVDPAVRGLEVDNEEGLGSGSESGEERMDIHSDRDEGELQQGEESEALPHIGATVLQDLLDRDVPLLRAAAQVRPAERPTFPPLTEVEKDSLDHYMVHVMCGHSQRSYVEDARVYKKKHKVDLLTLHMVKKLAARRSGLNEETLDMCVGSCIAYTGGYADLRSCSYCRADRLEVGGTKAVKTFRFVSLLPRLRSLYRDPQWSIAMRYQVERAAAAADNGDSARLSDIGDSSLKLAGGPNFNDRDCIVAISTDGSQLIAHRKHSTGWLVLVQILSLPPAFRFSLEHHHCALLIPGPSEPKDIQSFMRPLYEELAKLSVNGAWVWDGLRIEWFKLHVYLAGLFADQKGTPKFSKHIEVLGSIKATSQATCERYIGRLKKSLTQFAEPYALLTNSAKAVAQATLIKISSGVLPPVPSPSNSERRALSFAVPLRRRHASLSHGDEGSERAGVGIPEYGALRGAPCSTYDSDWQYADVIHFMAVKRGSTSWDLAFVRSFDVQERKLTFAVGSWSGRYALIDVRIIREIIGIFSSGDLNYAVPRSTWSEGLDSQDEDDDEDEDLDGDYNFDNGEDDFDDEGDVDLA</sequence>
<dbReference type="InterPro" id="IPR004242">
    <property type="entry name" value="Transposase_21"/>
</dbReference>
<feature type="compositionally biased region" description="Basic and acidic residues" evidence="1">
    <location>
        <begin position="89"/>
        <end position="99"/>
    </location>
</feature>
<dbReference type="EMBL" id="LWDF02000518">
    <property type="protein sequence ID" value="KAE8245318.1"/>
    <property type="molecule type" value="Genomic_DNA"/>
</dbReference>
<reference evidence="2" key="1">
    <citation type="submission" date="2016-04" db="EMBL/GenBank/DDBJ databases">
        <authorList>
            <person name="Nguyen H.D."/>
            <person name="Samba Siva P."/>
            <person name="Cullis J."/>
            <person name="Levesque C.A."/>
            <person name="Hambleton S."/>
        </authorList>
    </citation>
    <scope>NUCLEOTIDE SEQUENCE</scope>
    <source>
        <strain evidence="2">DAOMC 236416</strain>
    </source>
</reference>
<feature type="compositionally biased region" description="Basic and acidic residues" evidence="1">
    <location>
        <begin position="1"/>
        <end position="16"/>
    </location>
</feature>
<keyword evidence="3" id="KW-1185">Reference proteome</keyword>
<evidence type="ECO:0000256" key="1">
    <source>
        <dbReference type="SAM" id="MobiDB-lite"/>
    </source>
</evidence>
<comment type="caution">
    <text evidence="2">The sequence shown here is derived from an EMBL/GenBank/DDBJ whole genome shotgun (WGS) entry which is preliminary data.</text>
</comment>